<keyword evidence="7" id="KW-1208">Phospholipid metabolism</keyword>
<evidence type="ECO:0000256" key="8">
    <source>
        <dbReference type="ARBA" id="ARBA00026101"/>
    </source>
</evidence>
<dbReference type="EMBL" id="GL871283">
    <property type="protein sequence ID" value="EGC31017.1"/>
    <property type="molecule type" value="Genomic_DNA"/>
</dbReference>
<reference evidence="12" key="1">
    <citation type="journal article" date="2011" name="Genome Biol.">
        <title>Comparative genomics of the social amoebae Dictyostelium discoideum and Dictyostelium purpureum.</title>
        <authorList>
            <consortium name="US DOE Joint Genome Institute (JGI-PGF)"/>
            <person name="Sucgang R."/>
            <person name="Kuo A."/>
            <person name="Tian X."/>
            <person name="Salerno W."/>
            <person name="Parikh A."/>
            <person name="Feasley C.L."/>
            <person name="Dalin E."/>
            <person name="Tu H."/>
            <person name="Huang E."/>
            <person name="Barry K."/>
            <person name="Lindquist E."/>
            <person name="Shapiro H."/>
            <person name="Bruce D."/>
            <person name="Schmutz J."/>
            <person name="Salamov A."/>
            <person name="Fey P."/>
            <person name="Gaudet P."/>
            <person name="Anjard C."/>
            <person name="Babu M.M."/>
            <person name="Basu S."/>
            <person name="Bushmanova Y."/>
            <person name="van der Wel H."/>
            <person name="Katoh-Kurasawa M."/>
            <person name="Dinh C."/>
            <person name="Coutinho P.M."/>
            <person name="Saito T."/>
            <person name="Elias M."/>
            <person name="Schaap P."/>
            <person name="Kay R.R."/>
            <person name="Henrissat B."/>
            <person name="Eichinger L."/>
            <person name="Rivero F."/>
            <person name="Putnam N.H."/>
            <person name="West C.M."/>
            <person name="Loomis W.F."/>
            <person name="Chisholm R.L."/>
            <person name="Shaulsky G."/>
            <person name="Strassmann J.E."/>
            <person name="Queller D.C."/>
            <person name="Kuspa A."/>
            <person name="Grigoriev I.V."/>
        </authorList>
    </citation>
    <scope>NUCLEOTIDE SEQUENCE [LARGE SCALE GENOMIC DNA]</scope>
    <source>
        <strain evidence="12">QSDP1</strain>
    </source>
</reference>
<evidence type="ECO:0000256" key="5">
    <source>
        <dbReference type="ARBA" id="ARBA00023098"/>
    </source>
</evidence>
<evidence type="ECO:0000313" key="11">
    <source>
        <dbReference type="EMBL" id="EGC31017.1"/>
    </source>
</evidence>
<dbReference type="eggNOG" id="KOG2804">
    <property type="taxonomic scope" value="Eukaryota"/>
</dbReference>
<keyword evidence="2" id="KW-0444">Lipid biosynthesis</keyword>
<feature type="domain" description="Cytidyltransferase-like" evidence="10">
    <location>
        <begin position="76"/>
        <end position="202"/>
    </location>
</feature>
<dbReference type="EC" id="2.7.7.15" evidence="8"/>
<feature type="compositionally biased region" description="Low complexity" evidence="9">
    <location>
        <begin position="282"/>
        <end position="293"/>
    </location>
</feature>
<dbReference type="FunCoup" id="F0ZYG5">
    <property type="interactions" value="75"/>
</dbReference>
<feature type="compositionally biased region" description="Acidic residues" evidence="9">
    <location>
        <begin position="294"/>
        <end position="308"/>
    </location>
</feature>
<dbReference type="GO" id="GO:0031210">
    <property type="term" value="F:phosphatidylcholine binding"/>
    <property type="evidence" value="ECO:0000318"/>
    <property type="project" value="GO_Central"/>
</dbReference>
<dbReference type="VEuPathDB" id="AmoebaDB:DICPUDRAFT_99357"/>
<dbReference type="InParanoid" id="F0ZYG5"/>
<accession>F0ZYG5</accession>
<dbReference type="Gene3D" id="3.40.50.620">
    <property type="entry name" value="HUPs"/>
    <property type="match status" value="1"/>
</dbReference>
<keyword evidence="6" id="KW-0594">Phospholipid biosynthesis</keyword>
<dbReference type="SUPFAM" id="SSF52374">
    <property type="entry name" value="Nucleotidylyl transferase"/>
    <property type="match status" value="1"/>
</dbReference>
<evidence type="ECO:0000256" key="3">
    <source>
        <dbReference type="ARBA" id="ARBA00022679"/>
    </source>
</evidence>
<keyword evidence="12" id="KW-1185">Reference proteome</keyword>
<sequence length="364" mass="41467">MEKKNLKRKSLDTQKASPINNTTNNNNSDKINENTNKNSNINKNKKKQRKSLENENSKVENIVNNQNDQDKVVRVYADGIYDLFHFGHARSLQQAKQLFKNTYLIVGVCNDEITHRLKGKTVMNGEERAESLRHCRWVDEVVENAPWIVTQEFIDEHNIDYVSHGEDLCLDKDGNDIYQFVKDQGKFKTIKRTDGISTSDIILRIVKDYDSYVMRNLSRGYTGKQMNVGLIKETSLQLEEKYNQIKSKVKLLSNQTEQNILSFLQRFSKKLPKNWEKMIQQSPTSGSDTSSSNGDEDDILEDDTDDVADSNISSPPQNDPLSPTLFSIASQNLENNNSNSNSNKNSKKKTTTTTTTSKPKTATV</sequence>
<dbReference type="InterPro" id="IPR004821">
    <property type="entry name" value="Cyt_trans-like"/>
</dbReference>
<dbReference type="RefSeq" id="XP_003292455.1">
    <property type="nucleotide sequence ID" value="XM_003292407.1"/>
</dbReference>
<evidence type="ECO:0000256" key="4">
    <source>
        <dbReference type="ARBA" id="ARBA00022695"/>
    </source>
</evidence>
<dbReference type="STRING" id="5786.F0ZYG5"/>
<dbReference type="KEGG" id="dpp:DICPUDRAFT_99357"/>
<feature type="compositionally biased region" description="Basic and acidic residues" evidence="9">
    <location>
        <begin position="1"/>
        <end position="12"/>
    </location>
</feature>
<dbReference type="Proteomes" id="UP000001064">
    <property type="component" value="Unassembled WGS sequence"/>
</dbReference>
<name>F0ZYG5_DICPU</name>
<dbReference type="PANTHER" id="PTHR10739:SF13">
    <property type="entry name" value="CHOLINE-PHOSPHATE CYTIDYLYLTRANSFERASE"/>
    <property type="match status" value="1"/>
</dbReference>
<evidence type="ECO:0000256" key="6">
    <source>
        <dbReference type="ARBA" id="ARBA00023209"/>
    </source>
</evidence>
<evidence type="ECO:0000256" key="1">
    <source>
        <dbReference type="ARBA" id="ARBA00010101"/>
    </source>
</evidence>
<protein>
    <recommendedName>
        <fullName evidence="8">choline-phosphate cytidylyltransferase</fullName>
        <ecNumber evidence="8">2.7.7.15</ecNumber>
    </recommendedName>
</protein>
<evidence type="ECO:0000256" key="2">
    <source>
        <dbReference type="ARBA" id="ARBA00022516"/>
    </source>
</evidence>
<dbReference type="OrthoDB" id="17102at2759"/>
<dbReference type="GeneID" id="10508262"/>
<dbReference type="PANTHER" id="PTHR10739">
    <property type="entry name" value="CYTIDYLYLTRANSFERASE"/>
    <property type="match status" value="1"/>
</dbReference>
<feature type="region of interest" description="Disordered" evidence="9">
    <location>
        <begin position="280"/>
        <end position="364"/>
    </location>
</feature>
<dbReference type="Pfam" id="PF01467">
    <property type="entry name" value="CTP_transf_like"/>
    <property type="match status" value="1"/>
</dbReference>
<feature type="compositionally biased region" description="Low complexity" evidence="9">
    <location>
        <begin position="20"/>
        <end position="42"/>
    </location>
</feature>
<keyword evidence="5" id="KW-0443">Lipid metabolism</keyword>
<comment type="similarity">
    <text evidence="1">Belongs to the cytidylyltransferase family.</text>
</comment>
<feature type="compositionally biased region" description="Polar residues" evidence="9">
    <location>
        <begin position="310"/>
        <end position="334"/>
    </location>
</feature>
<dbReference type="AlphaFoldDB" id="F0ZYG5"/>
<organism evidence="11 12">
    <name type="scientific">Dictyostelium purpureum</name>
    <name type="common">Slime mold</name>
    <dbReference type="NCBI Taxonomy" id="5786"/>
    <lineage>
        <taxon>Eukaryota</taxon>
        <taxon>Amoebozoa</taxon>
        <taxon>Evosea</taxon>
        <taxon>Eumycetozoa</taxon>
        <taxon>Dictyostelia</taxon>
        <taxon>Dictyosteliales</taxon>
        <taxon>Dictyosteliaceae</taxon>
        <taxon>Dictyostelium</taxon>
    </lineage>
</organism>
<evidence type="ECO:0000259" key="10">
    <source>
        <dbReference type="Pfam" id="PF01467"/>
    </source>
</evidence>
<dbReference type="CDD" id="cd02174">
    <property type="entry name" value="CCT"/>
    <property type="match status" value="1"/>
</dbReference>
<proteinExistence type="inferred from homology"/>
<dbReference type="InterPro" id="IPR014729">
    <property type="entry name" value="Rossmann-like_a/b/a_fold"/>
</dbReference>
<feature type="compositionally biased region" description="Low complexity" evidence="9">
    <location>
        <begin position="335"/>
        <end position="344"/>
    </location>
</feature>
<gene>
    <name evidence="11" type="ORF">DICPUDRAFT_99357</name>
</gene>
<keyword evidence="3" id="KW-0808">Transferase</keyword>
<evidence type="ECO:0000313" key="12">
    <source>
        <dbReference type="Proteomes" id="UP000001064"/>
    </source>
</evidence>
<dbReference type="GO" id="GO:0004105">
    <property type="term" value="F:choline-phosphate cytidylyltransferase activity"/>
    <property type="evidence" value="ECO:0000318"/>
    <property type="project" value="GO_Central"/>
</dbReference>
<dbReference type="NCBIfam" id="TIGR00125">
    <property type="entry name" value="cyt_tran_rel"/>
    <property type="match status" value="1"/>
</dbReference>
<feature type="region of interest" description="Disordered" evidence="9">
    <location>
        <begin position="1"/>
        <end position="64"/>
    </location>
</feature>
<dbReference type="InterPro" id="IPR045049">
    <property type="entry name" value="Pcy1-like"/>
</dbReference>
<evidence type="ECO:0000256" key="9">
    <source>
        <dbReference type="SAM" id="MobiDB-lite"/>
    </source>
</evidence>
<keyword evidence="4" id="KW-0548">Nucleotidyltransferase</keyword>
<dbReference type="InterPro" id="IPR041723">
    <property type="entry name" value="CCT"/>
</dbReference>
<evidence type="ECO:0000256" key="7">
    <source>
        <dbReference type="ARBA" id="ARBA00023264"/>
    </source>
</evidence>